<feature type="transmembrane region" description="Helical" evidence="1">
    <location>
        <begin position="97"/>
        <end position="119"/>
    </location>
</feature>
<evidence type="ECO:0000256" key="1">
    <source>
        <dbReference type="SAM" id="Phobius"/>
    </source>
</evidence>
<keyword evidence="1" id="KW-0472">Membrane</keyword>
<evidence type="ECO:0000313" key="3">
    <source>
        <dbReference type="Proteomes" id="UP000659654"/>
    </source>
</evidence>
<name>A0A7I8X8T6_BURXY</name>
<feature type="transmembrane region" description="Helical" evidence="1">
    <location>
        <begin position="12"/>
        <end position="35"/>
    </location>
</feature>
<feature type="transmembrane region" description="Helical" evidence="1">
    <location>
        <begin position="284"/>
        <end position="300"/>
    </location>
</feature>
<reference evidence="2" key="1">
    <citation type="submission" date="2020-09" db="EMBL/GenBank/DDBJ databases">
        <authorList>
            <person name="Kikuchi T."/>
        </authorList>
    </citation>
    <scope>NUCLEOTIDE SEQUENCE</scope>
    <source>
        <strain evidence="2">Ka4C1</strain>
    </source>
</reference>
<dbReference type="Proteomes" id="UP000582659">
    <property type="component" value="Unassembled WGS sequence"/>
</dbReference>
<dbReference type="EMBL" id="CAJFDI010000004">
    <property type="protein sequence ID" value="CAD5228189.1"/>
    <property type="molecule type" value="Genomic_DNA"/>
</dbReference>
<feature type="transmembrane region" description="Helical" evidence="1">
    <location>
        <begin position="47"/>
        <end position="68"/>
    </location>
</feature>
<sequence length="349" mass="40782">MDDAPTPFLDVFGSLLIAGELSCGISIFVVNILYLKKFWQMETFHESFRQTFIGVNFILSMTSIFHPLSDLSDDIVYVCRDGAPTCLRQDLVFTLQYVLYFIDHIAIVFLHTKFFILAAERVFAFRRRAFYEYEKNNMAVKILGFSLSFVCLEILIKTGLYYEFDTDSPLKLRLEKGIGLWKSPAFMVWSYLEFFTSMGVGVVFFNNIPRILRHYRQKSRSLSESFEIYQTEKISKIMWPVLQSYILVGVACTPTLFICIKQAFFNDGSAYWRKAYRVGLRADYFFVAWYTLFSLTYAFYKFGIVFGKQQSQIVPVEMFDFKKVTDIHFNTLKQCWSDDGNGEDIKIFS</sequence>
<gene>
    <name evidence="2" type="ORF">BXYJ_LOCUS10320</name>
</gene>
<feature type="transmembrane region" description="Helical" evidence="1">
    <location>
        <begin position="188"/>
        <end position="208"/>
    </location>
</feature>
<proteinExistence type="predicted"/>
<keyword evidence="1" id="KW-0812">Transmembrane</keyword>
<dbReference type="AlphaFoldDB" id="A0A7I8X8T6"/>
<accession>A0A7I8X8T6</accession>
<evidence type="ECO:0000313" key="2">
    <source>
        <dbReference type="EMBL" id="CAD5228189.1"/>
    </source>
</evidence>
<protein>
    <submittedName>
        <fullName evidence="2">(pine wood nematode) hypothetical protein</fullName>
    </submittedName>
</protein>
<feature type="transmembrane region" description="Helical" evidence="1">
    <location>
        <begin position="140"/>
        <end position="162"/>
    </location>
</feature>
<keyword evidence="3" id="KW-1185">Reference proteome</keyword>
<organism evidence="2 3">
    <name type="scientific">Bursaphelenchus xylophilus</name>
    <name type="common">Pinewood nematode worm</name>
    <name type="synonym">Aphelenchoides xylophilus</name>
    <dbReference type="NCBI Taxonomy" id="6326"/>
    <lineage>
        <taxon>Eukaryota</taxon>
        <taxon>Metazoa</taxon>
        <taxon>Ecdysozoa</taxon>
        <taxon>Nematoda</taxon>
        <taxon>Chromadorea</taxon>
        <taxon>Rhabditida</taxon>
        <taxon>Tylenchina</taxon>
        <taxon>Tylenchomorpha</taxon>
        <taxon>Aphelenchoidea</taxon>
        <taxon>Aphelenchoididae</taxon>
        <taxon>Bursaphelenchus</taxon>
    </lineage>
</organism>
<keyword evidence="1" id="KW-1133">Transmembrane helix</keyword>
<feature type="transmembrane region" description="Helical" evidence="1">
    <location>
        <begin position="245"/>
        <end position="264"/>
    </location>
</feature>
<dbReference type="EMBL" id="CAJFCV020000004">
    <property type="protein sequence ID" value="CAG9118686.1"/>
    <property type="molecule type" value="Genomic_DNA"/>
</dbReference>
<comment type="caution">
    <text evidence="2">The sequence shown here is derived from an EMBL/GenBank/DDBJ whole genome shotgun (WGS) entry which is preliminary data.</text>
</comment>
<dbReference type="Proteomes" id="UP000659654">
    <property type="component" value="Unassembled WGS sequence"/>
</dbReference>